<protein>
    <recommendedName>
        <fullName evidence="2">C2H2-type domain-containing protein</fullName>
    </recommendedName>
</protein>
<evidence type="ECO:0000313" key="3">
    <source>
        <dbReference type="EMBL" id="CAG5118020.1"/>
    </source>
</evidence>
<accession>A0A8S3YSP2</accession>
<proteinExistence type="predicted"/>
<dbReference type="Proteomes" id="UP000678393">
    <property type="component" value="Unassembled WGS sequence"/>
</dbReference>
<feature type="compositionally biased region" description="Basic and acidic residues" evidence="1">
    <location>
        <begin position="31"/>
        <end position="41"/>
    </location>
</feature>
<reference evidence="3" key="1">
    <citation type="submission" date="2021-04" db="EMBL/GenBank/DDBJ databases">
        <authorList>
            <consortium name="Molecular Ecology Group"/>
        </authorList>
    </citation>
    <scope>NUCLEOTIDE SEQUENCE</scope>
</reference>
<dbReference type="PROSITE" id="PS00028">
    <property type="entry name" value="ZINC_FINGER_C2H2_1"/>
    <property type="match status" value="1"/>
</dbReference>
<evidence type="ECO:0000256" key="1">
    <source>
        <dbReference type="SAM" id="MobiDB-lite"/>
    </source>
</evidence>
<evidence type="ECO:0000259" key="2">
    <source>
        <dbReference type="PROSITE" id="PS00028"/>
    </source>
</evidence>
<comment type="caution">
    <text evidence="3">The sequence shown here is derived from an EMBL/GenBank/DDBJ whole genome shotgun (WGS) entry which is preliminary data.</text>
</comment>
<sequence>MDKDGEVQSEDDVNASAACSTTLLAEGSGNGKEDAADKSDDNNNDGSDVDSSKQVKGQDICGSVRSHSKVWSSQQEQPQVVKRRHVQSRRMQEYQQQLTKQPFRNARICAVCGHTLYSGPGYRYHLQRHRRDNESFPCDKCRKVFK</sequence>
<name>A0A8S3YSP2_9EUPU</name>
<keyword evidence="4" id="KW-1185">Reference proteome</keyword>
<feature type="domain" description="C2H2-type" evidence="2">
    <location>
        <begin position="109"/>
        <end position="129"/>
    </location>
</feature>
<feature type="region of interest" description="Disordered" evidence="1">
    <location>
        <begin position="1"/>
        <end position="81"/>
    </location>
</feature>
<feature type="compositionally biased region" description="Polar residues" evidence="1">
    <location>
        <begin position="69"/>
        <end position="78"/>
    </location>
</feature>
<evidence type="ECO:0000313" key="4">
    <source>
        <dbReference type="Proteomes" id="UP000678393"/>
    </source>
</evidence>
<dbReference type="InterPro" id="IPR013087">
    <property type="entry name" value="Znf_C2H2_type"/>
</dbReference>
<dbReference type="EMBL" id="CAJHNH020000491">
    <property type="protein sequence ID" value="CAG5118020.1"/>
    <property type="molecule type" value="Genomic_DNA"/>
</dbReference>
<dbReference type="OrthoDB" id="1919336at2759"/>
<feature type="non-terminal residue" evidence="3">
    <location>
        <position position="1"/>
    </location>
</feature>
<dbReference type="AlphaFoldDB" id="A0A8S3YSP2"/>
<organism evidence="3 4">
    <name type="scientific">Candidula unifasciata</name>
    <dbReference type="NCBI Taxonomy" id="100452"/>
    <lineage>
        <taxon>Eukaryota</taxon>
        <taxon>Metazoa</taxon>
        <taxon>Spiralia</taxon>
        <taxon>Lophotrochozoa</taxon>
        <taxon>Mollusca</taxon>
        <taxon>Gastropoda</taxon>
        <taxon>Heterobranchia</taxon>
        <taxon>Euthyneura</taxon>
        <taxon>Panpulmonata</taxon>
        <taxon>Eupulmonata</taxon>
        <taxon>Stylommatophora</taxon>
        <taxon>Helicina</taxon>
        <taxon>Helicoidea</taxon>
        <taxon>Geomitridae</taxon>
        <taxon>Candidula</taxon>
    </lineage>
</organism>
<gene>
    <name evidence="3" type="ORF">CUNI_LOCUS3578</name>
</gene>